<keyword evidence="4" id="KW-1185">Reference proteome</keyword>
<dbReference type="Gene3D" id="3.40.640.10">
    <property type="entry name" value="Type I PLP-dependent aspartate aminotransferase-like (Major domain)"/>
    <property type="match status" value="1"/>
</dbReference>
<dbReference type="AlphaFoldDB" id="A0AA35T2A7"/>
<dbReference type="InterPro" id="IPR015424">
    <property type="entry name" value="PyrdxlP-dep_Trfase"/>
</dbReference>
<comment type="similarity">
    <text evidence="1">Belongs to the group II decarboxylase family.</text>
</comment>
<organism evidence="3 4">
    <name type="scientific">Geodia barretti</name>
    <name type="common">Barrett's horny sponge</name>
    <dbReference type="NCBI Taxonomy" id="519541"/>
    <lineage>
        <taxon>Eukaryota</taxon>
        <taxon>Metazoa</taxon>
        <taxon>Porifera</taxon>
        <taxon>Demospongiae</taxon>
        <taxon>Heteroscleromorpha</taxon>
        <taxon>Tetractinellida</taxon>
        <taxon>Astrophorina</taxon>
        <taxon>Geodiidae</taxon>
        <taxon>Geodia</taxon>
    </lineage>
</organism>
<dbReference type="GO" id="GO:0016831">
    <property type="term" value="F:carboxy-lyase activity"/>
    <property type="evidence" value="ECO:0007669"/>
    <property type="project" value="UniProtKB-KW"/>
</dbReference>
<sequence>MESELIYGPDRLPWRETVSEMAVTKDGELLVSPPSADPLQLPSYPCVASRAGADDHLYQLTSSGHAPEQRDKALKEILAHLSKENALLLSAQGDPHFSVDTIREYMSNGRLFLGGGDPYVNGPCDHSMKWMERSLLDLLASLWHAKWPHHPSDLDSYWGHLMSIDTTEGAYYCLRNARDYLSGKFIDEAFDISLDTGKQDPRGVDVYSQGKYDTQTPNAYKPVVFFTSEAHRSFSKAAHTVNMPTFHTLGTARYPDQCPLGSVWPHFVPCEGGDAGPGTVDIEALAKLVDFFSGKGHPVVVVLNYGSHFKGACDDVKRAGEVLVPILKKNGMYERSLHIKNDTLVTRRGFWFHVDGFLAALYMPFLEMAYRKGLTPQKPGPVFDFRLEFVTSLAANFHTWGGSPWPAAVFMTRSSHQLRKTKDFFGFFDTVLTGARNVYSIILLWTQFATTDFTQEAKRVAEYLTAAGNIEKELEKLEVEIGVNLWVKREPYSFAIRFLKPCKEIVEKYHLATRSLEIEGQLRDYAQICRMDEERANALLEDLRHSSAFSLIVT</sequence>
<dbReference type="Proteomes" id="UP001174909">
    <property type="component" value="Unassembled WGS sequence"/>
</dbReference>
<evidence type="ECO:0000313" key="3">
    <source>
        <dbReference type="EMBL" id="CAI8039436.1"/>
    </source>
</evidence>
<evidence type="ECO:0000313" key="4">
    <source>
        <dbReference type="Proteomes" id="UP001174909"/>
    </source>
</evidence>
<dbReference type="SUPFAM" id="SSF53383">
    <property type="entry name" value="PLP-dependent transferases"/>
    <property type="match status" value="1"/>
</dbReference>
<dbReference type="InterPro" id="IPR015421">
    <property type="entry name" value="PyrdxlP-dep_Trfase_major"/>
</dbReference>
<protein>
    <submittedName>
        <fullName evidence="3">Serine decarboxylase 3</fullName>
    </submittedName>
</protein>
<evidence type="ECO:0000256" key="1">
    <source>
        <dbReference type="ARBA" id="ARBA00009533"/>
    </source>
</evidence>
<accession>A0AA35T2A7</accession>
<dbReference type="InterPro" id="IPR051151">
    <property type="entry name" value="Group_II_Decarboxylase"/>
</dbReference>
<dbReference type="PANTHER" id="PTHR46101:SF18">
    <property type="entry name" value="HISTIDINE DECARBOXYLASE"/>
    <property type="match status" value="1"/>
</dbReference>
<reference evidence="3" key="1">
    <citation type="submission" date="2023-03" db="EMBL/GenBank/DDBJ databases">
        <authorList>
            <person name="Steffen K."/>
            <person name="Cardenas P."/>
        </authorList>
    </citation>
    <scope>NUCLEOTIDE SEQUENCE</scope>
</reference>
<proteinExistence type="inferred from homology"/>
<keyword evidence="2" id="KW-0210">Decarboxylase</keyword>
<gene>
    <name evidence="3" type="ORF">GBAR_LOCUS21939</name>
</gene>
<comment type="caution">
    <text evidence="3">The sequence shown here is derived from an EMBL/GenBank/DDBJ whole genome shotgun (WGS) entry which is preliminary data.</text>
</comment>
<dbReference type="EMBL" id="CASHTH010003040">
    <property type="protein sequence ID" value="CAI8039436.1"/>
    <property type="molecule type" value="Genomic_DNA"/>
</dbReference>
<keyword evidence="2" id="KW-0456">Lyase</keyword>
<name>A0AA35T2A7_GEOBA</name>
<evidence type="ECO:0000256" key="2">
    <source>
        <dbReference type="ARBA" id="ARBA00022793"/>
    </source>
</evidence>
<dbReference type="PANTHER" id="PTHR46101">
    <property type="match status" value="1"/>
</dbReference>